<dbReference type="SUPFAM" id="SSF56112">
    <property type="entry name" value="Protein kinase-like (PK-like)"/>
    <property type="match status" value="1"/>
</dbReference>
<dbReference type="Pfam" id="PF03109">
    <property type="entry name" value="ABC1"/>
    <property type="match status" value="1"/>
</dbReference>
<dbReference type="EMBL" id="JAFBBU010000001">
    <property type="protein sequence ID" value="MBM7471657.1"/>
    <property type="molecule type" value="Genomic_DNA"/>
</dbReference>
<reference evidence="4 5" key="1">
    <citation type="submission" date="2021-01" db="EMBL/GenBank/DDBJ databases">
        <title>Sequencing the genomes of 1000 actinobacteria strains.</title>
        <authorList>
            <person name="Klenk H.-P."/>
        </authorList>
    </citation>
    <scope>NUCLEOTIDE SEQUENCE [LARGE SCALE GENOMIC DNA]</scope>
    <source>
        <strain evidence="4 5">DSM 13057</strain>
    </source>
</reference>
<evidence type="ECO:0000256" key="1">
    <source>
        <dbReference type="ARBA" id="ARBA00009670"/>
    </source>
</evidence>
<protein>
    <submittedName>
        <fullName evidence="4">Ubiquinone biosynthesis protein</fullName>
    </submittedName>
</protein>
<evidence type="ECO:0000259" key="3">
    <source>
        <dbReference type="Pfam" id="PF03109"/>
    </source>
</evidence>
<evidence type="ECO:0000313" key="4">
    <source>
        <dbReference type="EMBL" id="MBM7471657.1"/>
    </source>
</evidence>
<keyword evidence="2" id="KW-0472">Membrane</keyword>
<dbReference type="InterPro" id="IPR011009">
    <property type="entry name" value="Kinase-like_dom_sf"/>
</dbReference>
<accession>A0ABS2L3H6</accession>
<dbReference type="CDD" id="cd05121">
    <property type="entry name" value="ABC1_ADCK3-like"/>
    <property type="match status" value="1"/>
</dbReference>
<proteinExistence type="inferred from homology"/>
<organism evidence="4 5">
    <name type="scientific">Subtercola frigoramans</name>
    <dbReference type="NCBI Taxonomy" id="120298"/>
    <lineage>
        <taxon>Bacteria</taxon>
        <taxon>Bacillati</taxon>
        <taxon>Actinomycetota</taxon>
        <taxon>Actinomycetes</taxon>
        <taxon>Micrococcales</taxon>
        <taxon>Microbacteriaceae</taxon>
        <taxon>Subtercola</taxon>
    </lineage>
</organism>
<gene>
    <name evidence="4" type="ORF">JOE66_001291</name>
</gene>
<feature type="domain" description="ABC1 atypical kinase-like" evidence="3">
    <location>
        <begin position="91"/>
        <end position="334"/>
    </location>
</feature>
<feature type="transmembrane region" description="Helical" evidence="2">
    <location>
        <begin position="527"/>
        <end position="544"/>
    </location>
</feature>
<dbReference type="InterPro" id="IPR004147">
    <property type="entry name" value="ABC1_dom"/>
</dbReference>
<dbReference type="Proteomes" id="UP000776164">
    <property type="component" value="Unassembled WGS sequence"/>
</dbReference>
<comment type="similarity">
    <text evidence="1">Belongs to the protein kinase superfamily. ADCK protein kinase family.</text>
</comment>
<dbReference type="PANTHER" id="PTHR10566">
    <property type="entry name" value="CHAPERONE-ACTIVITY OF BC1 COMPLEX CABC1 -RELATED"/>
    <property type="match status" value="1"/>
</dbReference>
<keyword evidence="5" id="KW-1185">Reference proteome</keyword>
<keyword evidence="2" id="KW-1133">Transmembrane helix</keyword>
<name>A0ABS2L3H6_9MICO</name>
<keyword evidence="2" id="KW-0812">Transmembrane</keyword>
<dbReference type="RefSeq" id="WP_307827081.1">
    <property type="nucleotide sequence ID" value="NZ_BAAAHT010000013.1"/>
</dbReference>
<evidence type="ECO:0000313" key="5">
    <source>
        <dbReference type="Proteomes" id="UP000776164"/>
    </source>
</evidence>
<comment type="caution">
    <text evidence="4">The sequence shown here is derived from an EMBL/GenBank/DDBJ whole genome shotgun (WGS) entry which is preliminary data.</text>
</comment>
<evidence type="ECO:0000256" key="2">
    <source>
        <dbReference type="SAM" id="Phobius"/>
    </source>
</evidence>
<keyword evidence="4" id="KW-0830">Ubiquinone</keyword>
<dbReference type="InterPro" id="IPR050154">
    <property type="entry name" value="UbiB_kinase"/>
</dbReference>
<dbReference type="PANTHER" id="PTHR10566:SF113">
    <property type="entry name" value="PROTEIN ACTIVITY OF BC1 COMPLEX KINASE 7, CHLOROPLASTIC"/>
    <property type="match status" value="1"/>
</dbReference>
<sequence length="551" mass="60199">MAIASHIERYRQIAAVLARHGFGFILGASGLDRFELANLVTHAGGRTDVNTGPQQLRLAFEELGPTFVKLGQLLSTRSDLLPPAYVAELQKLQDSARPVPEKEVRDAIEQELGDPAEKVFASFTSRPLASASIGQAHAATMKDGMALVVKVRRPGIVAQVNEDLEIMQNLAVQASRHWSAASDFNIVGITDEFSTSLRFELDYLHEGHNAERFAENFASNPGIHIPAIRWETTTSRVLTIERVTGIRIDDVAALDAAGIDRRALANRAVDAVAQMILEDGFFHADPHPGNMFVEPDGTIGLIDFGMVGEIDDDLRDRLVALLLAFGRNDAGRISTAVVNLSVSQENVDRVRLKGDLTRFLAKYHNLSLSELHIGPLVSELVAVLRNNHLQLRQEIALLVKMLVMVEGMGVTLDPAFTLSEALRPYTQKLLAEKYSLKAVVKNLGKAGLSVAELGAELPDRLRSLLDVVDTTGFEVHLRAKELEPLVGRAEVIGNRLVAGVIAAALIRGVGEFAATDRQRWQAWERPLMGAGVGLASILSGYLLWTARRKRP</sequence>